<reference evidence="3" key="2">
    <citation type="submission" date="2020-10" db="UniProtKB">
        <authorList>
            <consortium name="WormBaseParasite"/>
        </authorList>
    </citation>
    <scope>IDENTIFICATION</scope>
</reference>
<protein>
    <submittedName>
        <fullName evidence="3">Transcriptional regulator</fullName>
    </submittedName>
</protein>
<dbReference type="AlphaFoldDB" id="A0A7E4ZT45"/>
<reference evidence="2" key="1">
    <citation type="journal article" date="2013" name="Genetics">
        <title>The draft genome and transcriptome of Panagrellus redivivus are shaped by the harsh demands of a free-living lifestyle.</title>
        <authorList>
            <person name="Srinivasan J."/>
            <person name="Dillman A.R."/>
            <person name="Macchietto M.G."/>
            <person name="Heikkinen L."/>
            <person name="Lakso M."/>
            <person name="Fracchia K.M."/>
            <person name="Antoshechkin I."/>
            <person name="Mortazavi A."/>
            <person name="Wong G."/>
            <person name="Sternberg P.W."/>
        </authorList>
    </citation>
    <scope>NUCLEOTIDE SEQUENCE [LARGE SCALE GENOMIC DNA]</scope>
    <source>
        <strain evidence="2">MT8872</strain>
    </source>
</reference>
<evidence type="ECO:0000313" key="2">
    <source>
        <dbReference type="Proteomes" id="UP000492821"/>
    </source>
</evidence>
<feature type="compositionally biased region" description="Pro residues" evidence="1">
    <location>
        <begin position="28"/>
        <end position="41"/>
    </location>
</feature>
<name>A0A7E4ZT45_PANRE</name>
<keyword evidence="2" id="KW-1185">Reference proteome</keyword>
<sequence>MLTLNKHALWPVFSNQHELTEMPDAVPTLPPPDTDDPLSPPFTPVAVASCLSKIANSAPGPDRIRFAHIECGISRSELPT</sequence>
<dbReference type="WBParaSite" id="Pan_g15629.t1">
    <property type="protein sequence ID" value="Pan_g15629.t1"/>
    <property type="gene ID" value="Pan_g15629"/>
</dbReference>
<evidence type="ECO:0000256" key="1">
    <source>
        <dbReference type="SAM" id="MobiDB-lite"/>
    </source>
</evidence>
<organism evidence="2 3">
    <name type="scientific">Panagrellus redivivus</name>
    <name type="common">Microworm</name>
    <dbReference type="NCBI Taxonomy" id="6233"/>
    <lineage>
        <taxon>Eukaryota</taxon>
        <taxon>Metazoa</taxon>
        <taxon>Ecdysozoa</taxon>
        <taxon>Nematoda</taxon>
        <taxon>Chromadorea</taxon>
        <taxon>Rhabditida</taxon>
        <taxon>Tylenchina</taxon>
        <taxon>Panagrolaimomorpha</taxon>
        <taxon>Panagrolaimoidea</taxon>
        <taxon>Panagrolaimidae</taxon>
        <taxon>Panagrellus</taxon>
    </lineage>
</organism>
<feature type="region of interest" description="Disordered" evidence="1">
    <location>
        <begin position="22"/>
        <end position="41"/>
    </location>
</feature>
<accession>A0A7E4ZT45</accession>
<evidence type="ECO:0000313" key="3">
    <source>
        <dbReference type="WBParaSite" id="Pan_g15629.t1"/>
    </source>
</evidence>
<dbReference type="Proteomes" id="UP000492821">
    <property type="component" value="Unassembled WGS sequence"/>
</dbReference>
<proteinExistence type="predicted"/>